<dbReference type="PROSITE" id="PS50850">
    <property type="entry name" value="MFS"/>
    <property type="match status" value="1"/>
</dbReference>
<accession>A0ABZ0M2Q1</accession>
<reference evidence="10 11" key="1">
    <citation type="submission" date="2023-10" db="EMBL/GenBank/DDBJ databases">
        <title>The genome sequence of Streptomyces sp. HUAS YS2.</title>
        <authorList>
            <person name="Mo P."/>
        </authorList>
    </citation>
    <scope>NUCLEOTIDE SEQUENCE [LARGE SCALE GENOMIC DNA]</scope>
    <source>
        <strain evidence="10 11">HUAS YS2</strain>
    </source>
</reference>
<keyword evidence="2" id="KW-0813">Transport</keyword>
<feature type="transmembrane region" description="Helical" evidence="8">
    <location>
        <begin position="222"/>
        <end position="243"/>
    </location>
</feature>
<feature type="transmembrane region" description="Helical" evidence="8">
    <location>
        <begin position="347"/>
        <end position="368"/>
    </location>
</feature>
<feature type="transmembrane region" description="Helical" evidence="8">
    <location>
        <begin position="287"/>
        <end position="310"/>
    </location>
</feature>
<keyword evidence="6 8" id="KW-0472">Membrane</keyword>
<evidence type="ECO:0000256" key="3">
    <source>
        <dbReference type="ARBA" id="ARBA00022475"/>
    </source>
</evidence>
<evidence type="ECO:0000256" key="4">
    <source>
        <dbReference type="ARBA" id="ARBA00022692"/>
    </source>
</evidence>
<evidence type="ECO:0000256" key="6">
    <source>
        <dbReference type="ARBA" id="ARBA00023136"/>
    </source>
</evidence>
<proteinExistence type="predicted"/>
<dbReference type="EMBL" id="CP137573">
    <property type="protein sequence ID" value="WOX26007.1"/>
    <property type="molecule type" value="Genomic_DNA"/>
</dbReference>
<evidence type="ECO:0000256" key="8">
    <source>
        <dbReference type="SAM" id="Phobius"/>
    </source>
</evidence>
<evidence type="ECO:0000256" key="5">
    <source>
        <dbReference type="ARBA" id="ARBA00022989"/>
    </source>
</evidence>
<dbReference type="RefSeq" id="WP_318108859.1">
    <property type="nucleotide sequence ID" value="NZ_CP137573.1"/>
</dbReference>
<dbReference type="InterPro" id="IPR011701">
    <property type="entry name" value="MFS"/>
</dbReference>
<dbReference type="InterPro" id="IPR020846">
    <property type="entry name" value="MFS_dom"/>
</dbReference>
<dbReference type="InterPro" id="IPR036259">
    <property type="entry name" value="MFS_trans_sf"/>
</dbReference>
<name>A0ABZ0M2Q1_9ACTN</name>
<dbReference type="Proteomes" id="UP001301731">
    <property type="component" value="Chromosome"/>
</dbReference>
<dbReference type="SUPFAM" id="SSF103473">
    <property type="entry name" value="MFS general substrate transporter"/>
    <property type="match status" value="1"/>
</dbReference>
<feature type="transmembrane region" description="Helical" evidence="8">
    <location>
        <begin position="255"/>
        <end position="275"/>
    </location>
</feature>
<keyword evidence="11" id="KW-1185">Reference proteome</keyword>
<feature type="domain" description="Major facilitator superfamily (MFS) profile" evidence="9">
    <location>
        <begin position="19"/>
        <end position="398"/>
    </location>
</feature>
<keyword evidence="5 8" id="KW-1133">Transmembrane helix</keyword>
<evidence type="ECO:0000256" key="1">
    <source>
        <dbReference type="ARBA" id="ARBA00004651"/>
    </source>
</evidence>
<dbReference type="Pfam" id="PF07690">
    <property type="entry name" value="MFS_1"/>
    <property type="match status" value="1"/>
</dbReference>
<feature type="transmembrane region" description="Helical" evidence="8">
    <location>
        <begin position="56"/>
        <end position="76"/>
    </location>
</feature>
<keyword evidence="4 8" id="KW-0812">Transmembrane</keyword>
<dbReference type="Gene3D" id="1.20.1250.20">
    <property type="entry name" value="MFS general substrate transporter like domains"/>
    <property type="match status" value="1"/>
</dbReference>
<dbReference type="PANTHER" id="PTHR23517:SF2">
    <property type="entry name" value="MULTIDRUG RESISTANCE PROTEIN MDTH"/>
    <property type="match status" value="1"/>
</dbReference>
<gene>
    <name evidence="10" type="ORF">R2D22_33335</name>
</gene>
<sequence length="418" mass="43017">MAETKPAGVLRTLRELPGEVVVLLVGIAINRMGSFVPIFLVLFLTREADYPAARAGMALTAFGLGAIPGVLAGGAITDRVGARASIAGSMTVYGLLVAAVPLLAGESMWLLLVVIACAGATGQLYRPAATAMLAELTPADRLVMASAAMRLGLNTGATLGPLLGASLAQVSYTLVFFVNAAAALLVAAAVLWRLPVMPRGKSDGSAAASKGGYLPALRDRRYVLVVAGTFLVAVVEIQYQTVLPLEVAARGHSDYVFTSLVALNALVVILGELPLTRVLQVLPMRLTMALGSLVLCVGVALFGLPAGLWILVVGTLVWTLGEIVSAPPVSAYPALIAPPELRGRYIGLMATSQSIGYAVGPAIGAALFEFHDAAVWSMCAALGVGAALCIGLGVREPDKTPADADEAAARDGEEVVRP</sequence>
<feature type="transmembrane region" description="Helical" evidence="8">
    <location>
        <begin position="20"/>
        <end position="44"/>
    </location>
</feature>
<feature type="region of interest" description="Disordered" evidence="7">
    <location>
        <begin position="399"/>
        <end position="418"/>
    </location>
</feature>
<evidence type="ECO:0000256" key="7">
    <source>
        <dbReference type="SAM" id="MobiDB-lite"/>
    </source>
</evidence>
<organism evidence="10 11">
    <name type="scientific">Streptomyces solicathayae</name>
    <dbReference type="NCBI Taxonomy" id="3081768"/>
    <lineage>
        <taxon>Bacteria</taxon>
        <taxon>Bacillati</taxon>
        <taxon>Actinomycetota</taxon>
        <taxon>Actinomycetes</taxon>
        <taxon>Kitasatosporales</taxon>
        <taxon>Streptomycetaceae</taxon>
        <taxon>Streptomyces</taxon>
    </lineage>
</organism>
<keyword evidence="3" id="KW-1003">Cell membrane</keyword>
<feature type="transmembrane region" description="Helical" evidence="8">
    <location>
        <begin position="374"/>
        <end position="394"/>
    </location>
</feature>
<dbReference type="PANTHER" id="PTHR23517">
    <property type="entry name" value="RESISTANCE PROTEIN MDTM, PUTATIVE-RELATED-RELATED"/>
    <property type="match status" value="1"/>
</dbReference>
<feature type="transmembrane region" description="Helical" evidence="8">
    <location>
        <begin position="170"/>
        <end position="192"/>
    </location>
</feature>
<evidence type="ECO:0000259" key="9">
    <source>
        <dbReference type="PROSITE" id="PS50850"/>
    </source>
</evidence>
<protein>
    <submittedName>
        <fullName evidence="10">MFS transporter</fullName>
    </submittedName>
</protein>
<dbReference type="InterPro" id="IPR050171">
    <property type="entry name" value="MFS_Transporters"/>
</dbReference>
<evidence type="ECO:0000313" key="10">
    <source>
        <dbReference type="EMBL" id="WOX26007.1"/>
    </source>
</evidence>
<evidence type="ECO:0000313" key="11">
    <source>
        <dbReference type="Proteomes" id="UP001301731"/>
    </source>
</evidence>
<comment type="subcellular location">
    <subcellularLocation>
        <location evidence="1">Cell membrane</location>
        <topology evidence="1">Multi-pass membrane protein</topology>
    </subcellularLocation>
</comment>
<evidence type="ECO:0000256" key="2">
    <source>
        <dbReference type="ARBA" id="ARBA00022448"/>
    </source>
</evidence>